<evidence type="ECO:0000259" key="1">
    <source>
        <dbReference type="Pfam" id="PF07484"/>
    </source>
</evidence>
<dbReference type="AlphaFoldDB" id="A0A699XSE9"/>
<protein>
    <recommendedName>
        <fullName evidence="1">Phage tail collar domain-containing protein</fullName>
    </recommendedName>
</protein>
<feature type="non-terminal residue" evidence="2">
    <location>
        <position position="81"/>
    </location>
</feature>
<reference evidence="2" key="1">
    <citation type="journal article" date="2019" name="Sci. Rep.">
        <title>Draft genome of Tanacetum cinerariifolium, the natural source of mosquito coil.</title>
        <authorList>
            <person name="Yamashiro T."/>
            <person name="Shiraishi A."/>
            <person name="Satake H."/>
            <person name="Nakayama K."/>
        </authorList>
    </citation>
    <scope>NUCLEOTIDE SEQUENCE</scope>
</reference>
<gene>
    <name evidence="2" type="ORF">Tci_931820</name>
</gene>
<feature type="domain" description="Phage tail collar" evidence="1">
    <location>
        <begin position="3"/>
        <end position="54"/>
    </location>
</feature>
<dbReference type="InterPro" id="IPR037053">
    <property type="entry name" value="Phage_tail_collar_dom_sf"/>
</dbReference>
<sequence>AYAGFDIPDGWLVCDGRALNSSKYPALYLALGYTWGTGAGRPGDFTLPDMRGMFLRGVDILGHNDPDNNKRVSSVTGLEVG</sequence>
<dbReference type="InterPro" id="IPR011083">
    <property type="entry name" value="Phage_tail_collar_dom"/>
</dbReference>
<organism evidence="2">
    <name type="scientific">Tanacetum cinerariifolium</name>
    <name type="common">Dalmatian daisy</name>
    <name type="synonym">Chrysanthemum cinerariifolium</name>
    <dbReference type="NCBI Taxonomy" id="118510"/>
    <lineage>
        <taxon>Eukaryota</taxon>
        <taxon>Viridiplantae</taxon>
        <taxon>Streptophyta</taxon>
        <taxon>Embryophyta</taxon>
        <taxon>Tracheophyta</taxon>
        <taxon>Spermatophyta</taxon>
        <taxon>Magnoliopsida</taxon>
        <taxon>eudicotyledons</taxon>
        <taxon>Gunneridae</taxon>
        <taxon>Pentapetalae</taxon>
        <taxon>asterids</taxon>
        <taxon>campanulids</taxon>
        <taxon>Asterales</taxon>
        <taxon>Asteraceae</taxon>
        <taxon>Asteroideae</taxon>
        <taxon>Anthemideae</taxon>
        <taxon>Anthemidinae</taxon>
        <taxon>Tanacetum</taxon>
    </lineage>
</organism>
<name>A0A699XSE9_TANCI</name>
<dbReference type="Gene3D" id="3.90.1340.10">
    <property type="entry name" value="Phage tail collar domain"/>
    <property type="match status" value="1"/>
</dbReference>
<proteinExistence type="predicted"/>
<accession>A0A699XSE9</accession>
<dbReference type="SUPFAM" id="SSF88874">
    <property type="entry name" value="Receptor-binding domain of short tail fibre protein gp12"/>
    <property type="match status" value="1"/>
</dbReference>
<dbReference type="Pfam" id="PF07484">
    <property type="entry name" value="Collar"/>
    <property type="match status" value="1"/>
</dbReference>
<feature type="non-terminal residue" evidence="2">
    <location>
        <position position="1"/>
    </location>
</feature>
<comment type="caution">
    <text evidence="2">The sequence shown here is derived from an EMBL/GenBank/DDBJ whole genome shotgun (WGS) entry which is preliminary data.</text>
</comment>
<dbReference type="EMBL" id="BKCJ011870109">
    <property type="protein sequence ID" value="GFD59851.1"/>
    <property type="molecule type" value="Genomic_DNA"/>
</dbReference>
<evidence type="ECO:0000313" key="2">
    <source>
        <dbReference type="EMBL" id="GFD59851.1"/>
    </source>
</evidence>